<reference evidence="4 5" key="1">
    <citation type="submission" date="2020-02" db="EMBL/GenBank/DDBJ databases">
        <authorList>
            <person name="Ma Q."/>
            <person name="Huang Y."/>
            <person name="Song X."/>
            <person name="Pei D."/>
        </authorList>
    </citation>
    <scope>NUCLEOTIDE SEQUENCE [LARGE SCALE GENOMIC DNA]</scope>
    <source>
        <strain evidence="4">Sxm20200214</strain>
        <tissue evidence="4">Leaf</tissue>
    </source>
</reference>
<comment type="similarity">
    <text evidence="1">Belongs to the DNA polymerase delta/II small subunit family.</text>
</comment>
<comment type="caution">
    <text evidence="4">The sequence shown here is derived from an EMBL/GenBank/DDBJ whole genome shotgun (WGS) entry which is preliminary data.</text>
</comment>
<proteinExistence type="inferred from homology"/>
<dbReference type="PANTHER" id="PTHR10416">
    <property type="entry name" value="DNA POLYMERASE DELTA SUBUNIT 2"/>
    <property type="match status" value="1"/>
</dbReference>
<protein>
    <recommendedName>
        <fullName evidence="3">DNA polymerase alpha/delta/epsilon subunit B domain-containing protein</fullName>
    </recommendedName>
</protein>
<keyword evidence="2" id="KW-0235">DNA replication</keyword>
<dbReference type="PANTHER" id="PTHR10416:SF0">
    <property type="entry name" value="DNA POLYMERASE DELTA SUBUNIT 2"/>
    <property type="match status" value="1"/>
</dbReference>
<organism evidence="4 5">
    <name type="scientific">Brassica carinata</name>
    <name type="common">Ethiopian mustard</name>
    <name type="synonym">Abyssinian cabbage</name>
    <dbReference type="NCBI Taxonomy" id="52824"/>
    <lineage>
        <taxon>Eukaryota</taxon>
        <taxon>Viridiplantae</taxon>
        <taxon>Streptophyta</taxon>
        <taxon>Embryophyta</taxon>
        <taxon>Tracheophyta</taxon>
        <taxon>Spermatophyta</taxon>
        <taxon>Magnoliopsida</taxon>
        <taxon>eudicotyledons</taxon>
        <taxon>Gunneridae</taxon>
        <taxon>Pentapetalae</taxon>
        <taxon>rosids</taxon>
        <taxon>malvids</taxon>
        <taxon>Brassicales</taxon>
        <taxon>Brassicaceae</taxon>
        <taxon>Brassiceae</taxon>
        <taxon>Brassica</taxon>
    </lineage>
</organism>
<dbReference type="GO" id="GO:0043625">
    <property type="term" value="C:delta DNA polymerase complex"/>
    <property type="evidence" value="ECO:0007669"/>
    <property type="project" value="TreeGrafter"/>
</dbReference>
<dbReference type="GO" id="GO:0006271">
    <property type="term" value="P:DNA strand elongation involved in DNA replication"/>
    <property type="evidence" value="ECO:0007669"/>
    <property type="project" value="TreeGrafter"/>
</dbReference>
<dbReference type="GO" id="GO:0003677">
    <property type="term" value="F:DNA binding"/>
    <property type="evidence" value="ECO:0007669"/>
    <property type="project" value="InterPro"/>
</dbReference>
<feature type="domain" description="DNA polymerase alpha/delta/epsilon subunit B" evidence="3">
    <location>
        <begin position="52"/>
        <end position="126"/>
    </location>
</feature>
<dbReference type="Pfam" id="PF04042">
    <property type="entry name" value="DNA_pol_E_B"/>
    <property type="match status" value="1"/>
</dbReference>
<dbReference type="EMBL" id="JAAMPC010001604">
    <property type="protein sequence ID" value="KAG2239033.1"/>
    <property type="molecule type" value="Genomic_DNA"/>
</dbReference>
<gene>
    <name evidence="4" type="ORF">Bca52824_089893</name>
</gene>
<evidence type="ECO:0000256" key="1">
    <source>
        <dbReference type="ARBA" id="ARBA00006035"/>
    </source>
</evidence>
<evidence type="ECO:0000313" key="5">
    <source>
        <dbReference type="Proteomes" id="UP000886595"/>
    </source>
</evidence>
<dbReference type="OrthoDB" id="3763at2759"/>
<dbReference type="InterPro" id="IPR024826">
    <property type="entry name" value="DNA_pol_delta/II_ssu"/>
</dbReference>
<evidence type="ECO:0000256" key="2">
    <source>
        <dbReference type="ARBA" id="ARBA00022705"/>
    </source>
</evidence>
<sequence>MYKCLGNPVAMMNVPDIGQSSGSGASESDGTSEARSISLLQTRQFYHSRTLQPPIKCLFPRSAPYNTFRSGRNPHSFDVDNIRFLGTYGKNINNLDKYSEAKRKFDFAERTLRWRHLAPTAPNTLRSEGQLVRLICILKFFETEELKESGVSHS</sequence>
<accession>A0A8X7NVE5</accession>
<dbReference type="InterPro" id="IPR007185">
    <property type="entry name" value="DNA_pol_a/d/e_bsu"/>
</dbReference>
<evidence type="ECO:0000259" key="3">
    <source>
        <dbReference type="Pfam" id="PF04042"/>
    </source>
</evidence>
<dbReference type="Gene3D" id="3.60.21.50">
    <property type="match status" value="1"/>
</dbReference>
<keyword evidence="5" id="KW-1185">Reference proteome</keyword>
<evidence type="ECO:0000313" key="4">
    <source>
        <dbReference type="EMBL" id="KAG2239033.1"/>
    </source>
</evidence>
<name>A0A8X7NVE5_BRACI</name>
<dbReference type="Proteomes" id="UP000886595">
    <property type="component" value="Unassembled WGS sequence"/>
</dbReference>
<dbReference type="AlphaFoldDB" id="A0A8X7NVE5"/>